<dbReference type="InterPro" id="IPR017850">
    <property type="entry name" value="Alkaline_phosphatase_core_sf"/>
</dbReference>
<comment type="cofactor">
    <cofactor evidence="1">
        <name>Ca(2+)</name>
        <dbReference type="ChEBI" id="CHEBI:29108"/>
    </cofactor>
</comment>
<dbReference type="EC" id="3.1.6.6" evidence="8"/>
<accession>A0A518G3T3</accession>
<evidence type="ECO:0000256" key="2">
    <source>
        <dbReference type="ARBA" id="ARBA00008779"/>
    </source>
</evidence>
<keyword evidence="6" id="KW-0106">Calcium</keyword>
<gene>
    <name evidence="8" type="primary">betC_4</name>
    <name evidence="8" type="ORF">Q31a_15520</name>
</gene>
<dbReference type="InterPro" id="IPR035874">
    <property type="entry name" value="IDS"/>
</dbReference>
<evidence type="ECO:0000259" key="7">
    <source>
        <dbReference type="Pfam" id="PF00884"/>
    </source>
</evidence>
<keyword evidence="9" id="KW-1185">Reference proteome</keyword>
<dbReference type="GO" id="GO:0047753">
    <property type="term" value="F:choline-sulfatase activity"/>
    <property type="evidence" value="ECO:0007669"/>
    <property type="project" value="UniProtKB-EC"/>
</dbReference>
<name>A0A518G3T3_9BACT</name>
<dbReference type="EMBL" id="CP036298">
    <property type="protein sequence ID" value="QDV23254.1"/>
    <property type="molecule type" value="Genomic_DNA"/>
</dbReference>
<dbReference type="Pfam" id="PF00884">
    <property type="entry name" value="Sulfatase"/>
    <property type="match status" value="1"/>
</dbReference>
<sequence>MDSCSLTCISASVLGSHDFHPTLFTLQRVFTVFTDSPSNNSAIGRPFHCFVIAGMLAFGCSTLAAVEPQSSASPEAVAAKPNVLVISIDDLNDWVGCLGGHPQVQTPNMDALAARGTVFTNAHCQSPLCNPSRTSVMTGLRPTTTGVYGLSPWFRTLPEFKDWVTLPQYFQQHGYRTITGGKTYHDAYPPRDQRETGVEFDVWGYHGSGGNPKPAKKIINMQGGHPLMDWGVFPEHDSQQDDYKVATWACEQLDALAQEESSQPFMLFCGFRRPHVPCFAPQKWFDLYPEESLLMPPILRGDRDDTPLFSWYLHWQLPEPRLSWLEQAGEDRSLVRAYLASTSFVDGMVGRVLAELKAQGLDQNTVVVLWSDHGYHLGEKEISGKNTLWDRSTRVPMIIAGPNLPAGARSSQPAELLDIYPTLVDLCDLPARTGLEGHTLRPQLERANAPRQWPAITSHNQGNHAIRTDRWRFIRYADGSEELYDMQEDPNEWDNLASHTEFREVKADLAKWLPQIDRPLAPGSAHRVLTWDGKTAVWEGEPIDPDALER</sequence>
<protein>
    <submittedName>
        <fullName evidence="8">Choline-sulfatase</fullName>
        <ecNumber evidence="8">3.1.6.6</ecNumber>
    </submittedName>
</protein>
<proteinExistence type="inferred from homology"/>
<evidence type="ECO:0000256" key="4">
    <source>
        <dbReference type="ARBA" id="ARBA00022729"/>
    </source>
</evidence>
<dbReference type="SUPFAM" id="SSF53649">
    <property type="entry name" value="Alkaline phosphatase-like"/>
    <property type="match status" value="1"/>
</dbReference>
<dbReference type="KEGG" id="ahel:Q31a_15520"/>
<dbReference type="GO" id="GO:0004423">
    <property type="term" value="F:iduronate-2-sulfatase activity"/>
    <property type="evidence" value="ECO:0007669"/>
    <property type="project" value="InterPro"/>
</dbReference>
<dbReference type="PANTHER" id="PTHR45953">
    <property type="entry name" value="IDURONATE 2-SULFATASE"/>
    <property type="match status" value="1"/>
</dbReference>
<organism evidence="8 9">
    <name type="scientific">Aureliella helgolandensis</name>
    <dbReference type="NCBI Taxonomy" id="2527968"/>
    <lineage>
        <taxon>Bacteria</taxon>
        <taxon>Pseudomonadati</taxon>
        <taxon>Planctomycetota</taxon>
        <taxon>Planctomycetia</taxon>
        <taxon>Pirellulales</taxon>
        <taxon>Pirellulaceae</taxon>
        <taxon>Aureliella</taxon>
    </lineage>
</organism>
<evidence type="ECO:0000256" key="1">
    <source>
        <dbReference type="ARBA" id="ARBA00001913"/>
    </source>
</evidence>
<dbReference type="PANTHER" id="PTHR45953:SF1">
    <property type="entry name" value="IDURONATE 2-SULFATASE"/>
    <property type="match status" value="1"/>
</dbReference>
<comment type="similarity">
    <text evidence="2">Belongs to the sulfatase family.</text>
</comment>
<evidence type="ECO:0000313" key="8">
    <source>
        <dbReference type="EMBL" id="QDV23254.1"/>
    </source>
</evidence>
<keyword evidence="5 8" id="KW-0378">Hydrolase</keyword>
<evidence type="ECO:0000313" key="9">
    <source>
        <dbReference type="Proteomes" id="UP000318017"/>
    </source>
</evidence>
<dbReference type="AlphaFoldDB" id="A0A518G3T3"/>
<feature type="domain" description="Sulfatase N-terminal" evidence="7">
    <location>
        <begin position="81"/>
        <end position="428"/>
    </location>
</feature>
<evidence type="ECO:0000256" key="6">
    <source>
        <dbReference type="ARBA" id="ARBA00022837"/>
    </source>
</evidence>
<evidence type="ECO:0000256" key="3">
    <source>
        <dbReference type="ARBA" id="ARBA00022723"/>
    </source>
</evidence>
<dbReference type="Proteomes" id="UP000318017">
    <property type="component" value="Chromosome"/>
</dbReference>
<dbReference type="Gene3D" id="3.40.720.10">
    <property type="entry name" value="Alkaline Phosphatase, subunit A"/>
    <property type="match status" value="1"/>
</dbReference>
<keyword evidence="3" id="KW-0479">Metal-binding</keyword>
<dbReference type="CDD" id="cd16030">
    <property type="entry name" value="iduronate-2-sulfatase"/>
    <property type="match status" value="1"/>
</dbReference>
<dbReference type="GO" id="GO:0046872">
    <property type="term" value="F:metal ion binding"/>
    <property type="evidence" value="ECO:0007669"/>
    <property type="project" value="UniProtKB-KW"/>
</dbReference>
<reference evidence="8 9" key="1">
    <citation type="submission" date="2019-02" db="EMBL/GenBank/DDBJ databases">
        <title>Deep-cultivation of Planctomycetes and their phenomic and genomic characterization uncovers novel biology.</title>
        <authorList>
            <person name="Wiegand S."/>
            <person name="Jogler M."/>
            <person name="Boedeker C."/>
            <person name="Pinto D."/>
            <person name="Vollmers J."/>
            <person name="Rivas-Marin E."/>
            <person name="Kohn T."/>
            <person name="Peeters S.H."/>
            <person name="Heuer A."/>
            <person name="Rast P."/>
            <person name="Oberbeckmann S."/>
            <person name="Bunk B."/>
            <person name="Jeske O."/>
            <person name="Meyerdierks A."/>
            <person name="Storesund J.E."/>
            <person name="Kallscheuer N."/>
            <person name="Luecker S."/>
            <person name="Lage O.M."/>
            <person name="Pohl T."/>
            <person name="Merkel B.J."/>
            <person name="Hornburger P."/>
            <person name="Mueller R.-W."/>
            <person name="Bruemmer F."/>
            <person name="Labrenz M."/>
            <person name="Spormann A.M."/>
            <person name="Op den Camp H."/>
            <person name="Overmann J."/>
            <person name="Amann R."/>
            <person name="Jetten M.S.M."/>
            <person name="Mascher T."/>
            <person name="Medema M.H."/>
            <person name="Devos D.P."/>
            <person name="Kaster A.-K."/>
            <person name="Ovreas L."/>
            <person name="Rohde M."/>
            <person name="Galperin M.Y."/>
            <person name="Jogler C."/>
        </authorList>
    </citation>
    <scope>NUCLEOTIDE SEQUENCE [LARGE SCALE GENOMIC DNA]</scope>
    <source>
        <strain evidence="8 9">Q31a</strain>
    </source>
</reference>
<dbReference type="GO" id="GO:0005737">
    <property type="term" value="C:cytoplasm"/>
    <property type="evidence" value="ECO:0007669"/>
    <property type="project" value="TreeGrafter"/>
</dbReference>
<keyword evidence="4" id="KW-0732">Signal</keyword>
<evidence type="ECO:0000256" key="5">
    <source>
        <dbReference type="ARBA" id="ARBA00022801"/>
    </source>
</evidence>
<dbReference type="InterPro" id="IPR000917">
    <property type="entry name" value="Sulfatase_N"/>
</dbReference>